<keyword evidence="4" id="KW-0539">Nucleus</keyword>
<keyword evidence="3" id="KW-0963">Cytoplasm</keyword>
<dbReference type="Gene3D" id="2.30.29.30">
    <property type="entry name" value="Pleckstrin-homology domain (PH domain)/Phosphotyrosine-binding domain (PTB)"/>
    <property type="match status" value="1"/>
</dbReference>
<evidence type="ECO:0000256" key="3">
    <source>
        <dbReference type="ARBA" id="ARBA00022490"/>
    </source>
</evidence>
<reference evidence="9" key="3">
    <citation type="submission" date="2025-09" db="UniProtKB">
        <authorList>
            <consortium name="Ensembl"/>
        </authorList>
    </citation>
    <scope>IDENTIFICATION</scope>
    <source>
        <strain evidence="9">Glennie</strain>
    </source>
</reference>
<dbReference type="FunCoup" id="F6S2X0">
    <property type="interactions" value="18"/>
</dbReference>
<evidence type="ECO:0000256" key="6">
    <source>
        <dbReference type="ARBA" id="ARBA00068028"/>
    </source>
</evidence>
<dbReference type="SUPFAM" id="SSF50729">
    <property type="entry name" value="PH domain-like"/>
    <property type="match status" value="1"/>
</dbReference>
<dbReference type="HOGENOM" id="CLU_046714_0_0_1"/>
<evidence type="ECO:0000256" key="7">
    <source>
        <dbReference type="SAM" id="MobiDB-lite"/>
    </source>
</evidence>
<evidence type="ECO:0000256" key="5">
    <source>
        <dbReference type="ARBA" id="ARBA00059866"/>
    </source>
</evidence>
<proteinExistence type="predicted"/>
<feature type="domain" description="RanBD1" evidence="8">
    <location>
        <begin position="277"/>
        <end position="396"/>
    </location>
</feature>
<evidence type="ECO:0000256" key="2">
    <source>
        <dbReference type="ARBA" id="ARBA00004496"/>
    </source>
</evidence>
<organism evidence="9 10">
    <name type="scientific">Ornithorhynchus anatinus</name>
    <name type="common">Duckbill platypus</name>
    <dbReference type="NCBI Taxonomy" id="9258"/>
    <lineage>
        <taxon>Eukaryota</taxon>
        <taxon>Metazoa</taxon>
        <taxon>Chordata</taxon>
        <taxon>Craniata</taxon>
        <taxon>Vertebrata</taxon>
        <taxon>Euteleostomi</taxon>
        <taxon>Mammalia</taxon>
        <taxon>Monotremata</taxon>
        <taxon>Ornithorhynchidae</taxon>
        <taxon>Ornithorhynchus</taxon>
    </lineage>
</organism>
<evidence type="ECO:0000256" key="1">
    <source>
        <dbReference type="ARBA" id="ARBA00004123"/>
    </source>
</evidence>
<evidence type="ECO:0000259" key="8">
    <source>
        <dbReference type="PROSITE" id="PS50196"/>
    </source>
</evidence>
<evidence type="ECO:0000256" key="4">
    <source>
        <dbReference type="ARBA" id="ARBA00023242"/>
    </source>
</evidence>
<reference evidence="9" key="2">
    <citation type="submission" date="2025-08" db="UniProtKB">
        <authorList>
            <consortium name="Ensembl"/>
        </authorList>
    </citation>
    <scope>IDENTIFICATION</scope>
    <source>
        <strain evidence="9">Glennie</strain>
    </source>
</reference>
<protein>
    <recommendedName>
        <fullName evidence="6">Ran-binding protein 3-like</fullName>
    </recommendedName>
</protein>
<dbReference type="InterPro" id="IPR045255">
    <property type="entry name" value="RanBP1-like"/>
</dbReference>
<accession>F6S2X0</accession>
<dbReference type="PROSITE" id="PS50196">
    <property type="entry name" value="RANBD1"/>
    <property type="match status" value="1"/>
</dbReference>
<dbReference type="Bgee" id="ENSOANG00000004346">
    <property type="expression patterns" value="Expressed in ovary and 4 other cell types or tissues"/>
</dbReference>
<comment type="subcellular location">
    <subcellularLocation>
        <location evidence="2">Cytoplasm</location>
    </subcellularLocation>
    <subcellularLocation>
        <location evidence="1">Nucleus</location>
    </subcellularLocation>
</comment>
<dbReference type="AlphaFoldDB" id="F6S2X0"/>
<dbReference type="CDD" id="cd13180">
    <property type="entry name" value="RanBD_RanBP3"/>
    <property type="match status" value="1"/>
</dbReference>
<dbReference type="eggNOG" id="KOG0866">
    <property type="taxonomic scope" value="Eukaryota"/>
</dbReference>
<name>F6S2X0_ORNAN</name>
<sequence length="467" mass="53214">MHSLKNQLGFSEEKKHYTETQIMNQNASSTSQRKPSSHRFSSLSKWELKQEEGNCQEKPIIAQPIFVFEERKQAFKRPAEDPLCKAECEFNYSRKRGRPPSLSFQTVDSTSYRDPLKQSLRCHFLRPAILQPPATQTHEERREMYGDNALGLHKVKETVKSQFPEGGSCLLRENSVRSESLSKSSICRHILNPTPKGRQLDEDKTSFKSITSDFVFGENMVERVLSYQKCQKPPNEKDSYHWGKPSKSTGPLLIRSPCPRTSTIKNTTLSESAAAYDSKPIPQYFLEKVNVITGEEAEHNVLQINCKIFIFNKTTQSWIEKGRGTLRLNDTASNKLGTLQSRLVMRNQGNLRLILNTKLWAQMELQRANSKSLRITATDLEDSFIRVFLVQARAKDAGCLYAAIHHRLVALRSLDKQESNVNQVETEPKPVFQLLSCDSCDEDDDDGTQITRSNPSKWAHRQSVACS</sequence>
<dbReference type="InParanoid" id="F6S2X0"/>
<dbReference type="PANTHER" id="PTHR23138:SF88">
    <property type="entry name" value="RAN-BINDING PROTEIN 3-LIKE"/>
    <property type="match status" value="1"/>
</dbReference>
<evidence type="ECO:0000313" key="10">
    <source>
        <dbReference type="Proteomes" id="UP000002279"/>
    </source>
</evidence>
<dbReference type="FunFam" id="2.30.29.30:FF:000228">
    <property type="entry name" value="ran-binding protein 3-like isoform X2"/>
    <property type="match status" value="1"/>
</dbReference>
<dbReference type="GO" id="GO:0006611">
    <property type="term" value="P:protein export from nucleus"/>
    <property type="evidence" value="ECO:0000318"/>
    <property type="project" value="GO_Central"/>
</dbReference>
<dbReference type="Ensembl" id="ENSOANT00000006893.3">
    <property type="protein sequence ID" value="ENSOANP00000006891.2"/>
    <property type="gene ID" value="ENSOANG00000004346.3"/>
</dbReference>
<comment type="function">
    <text evidence="5">Nuclear export factor for BMP-specific SMAD1/5/8 that plays a critical role in terminating BMP signaling and regulating mesenchymal stem cell differentiation by blocking osteoblast differentiation to promote myogenic differention. Directly recognizes dephosphorylated SMAD1/5/8 and mediates their nuclear export in a Ran-dependent manner.</text>
</comment>
<dbReference type="GO" id="GO:0046332">
    <property type="term" value="F:SMAD binding"/>
    <property type="evidence" value="ECO:0007669"/>
    <property type="project" value="Ensembl"/>
</dbReference>
<dbReference type="Pfam" id="PF00638">
    <property type="entry name" value="Ran_BP1"/>
    <property type="match status" value="1"/>
</dbReference>
<dbReference type="Proteomes" id="UP000002279">
    <property type="component" value="Chromosome 3"/>
</dbReference>
<dbReference type="SMART" id="SM00160">
    <property type="entry name" value="RanBD"/>
    <property type="match status" value="1"/>
</dbReference>
<dbReference type="RefSeq" id="XP_028917409.1">
    <property type="nucleotide sequence ID" value="XM_029061576.2"/>
</dbReference>
<dbReference type="CTD" id="202151"/>
<feature type="region of interest" description="Disordered" evidence="7">
    <location>
        <begin position="23"/>
        <end position="43"/>
    </location>
</feature>
<dbReference type="GO" id="GO:0005634">
    <property type="term" value="C:nucleus"/>
    <property type="evidence" value="ECO:0007669"/>
    <property type="project" value="UniProtKB-SubCell"/>
</dbReference>
<dbReference type="PANTHER" id="PTHR23138">
    <property type="entry name" value="RAN BINDING PROTEIN"/>
    <property type="match status" value="1"/>
</dbReference>
<reference evidence="9 10" key="1">
    <citation type="journal article" date="2008" name="Nature">
        <title>Genome analysis of the platypus reveals unique signatures of evolution.</title>
        <authorList>
            <person name="Warren W.C."/>
            <person name="Hillier L.W."/>
            <person name="Marshall Graves J.A."/>
            <person name="Birney E."/>
            <person name="Ponting C.P."/>
            <person name="Grutzner F."/>
            <person name="Belov K."/>
            <person name="Miller W."/>
            <person name="Clarke L."/>
            <person name="Chinwalla A.T."/>
            <person name="Yang S.P."/>
            <person name="Heger A."/>
            <person name="Locke D.P."/>
            <person name="Miethke P."/>
            <person name="Waters P.D."/>
            <person name="Veyrunes F."/>
            <person name="Fulton L."/>
            <person name="Fulton B."/>
            <person name="Graves T."/>
            <person name="Wallis J."/>
            <person name="Puente X.S."/>
            <person name="Lopez-Otin C."/>
            <person name="Ordonez G.R."/>
            <person name="Eichler E.E."/>
            <person name="Chen L."/>
            <person name="Cheng Z."/>
            <person name="Deakin J.E."/>
            <person name="Alsop A."/>
            <person name="Thompson K."/>
            <person name="Kirby P."/>
            <person name="Papenfuss A.T."/>
            <person name="Wakefield M.J."/>
            <person name="Olender T."/>
            <person name="Lancet D."/>
            <person name="Huttley G.A."/>
            <person name="Smit A.F."/>
            <person name="Pask A."/>
            <person name="Temple-Smith P."/>
            <person name="Batzer M.A."/>
            <person name="Walker J.A."/>
            <person name="Konkel M.K."/>
            <person name="Harris R.S."/>
            <person name="Whittington C.M."/>
            <person name="Wong E.S."/>
            <person name="Gemmell N.J."/>
            <person name="Buschiazzo E."/>
            <person name="Vargas Jentzsch I.M."/>
            <person name="Merkel A."/>
            <person name="Schmitz J."/>
            <person name="Zemann A."/>
            <person name="Churakov G."/>
            <person name="Kriegs J.O."/>
            <person name="Brosius J."/>
            <person name="Murchison E.P."/>
            <person name="Sachidanandam R."/>
            <person name="Smith C."/>
            <person name="Hannon G.J."/>
            <person name="Tsend-Ayush E."/>
            <person name="McMillan D."/>
            <person name="Attenborough R."/>
            <person name="Rens W."/>
            <person name="Ferguson-Smith M."/>
            <person name="Lefevre C.M."/>
            <person name="Sharp J.A."/>
            <person name="Nicholas K.R."/>
            <person name="Ray D.A."/>
            <person name="Kube M."/>
            <person name="Reinhardt R."/>
            <person name="Pringle T.H."/>
            <person name="Taylor J."/>
            <person name="Jones R.C."/>
            <person name="Nixon B."/>
            <person name="Dacheux J.L."/>
            <person name="Niwa H."/>
            <person name="Sekita Y."/>
            <person name="Huang X."/>
            <person name="Stark A."/>
            <person name="Kheradpour P."/>
            <person name="Kellis M."/>
            <person name="Flicek P."/>
            <person name="Chen Y."/>
            <person name="Webber C."/>
            <person name="Hardison R."/>
            <person name="Nelson J."/>
            <person name="Hallsworth-Pepin K."/>
            <person name="Delehaunty K."/>
            <person name="Markovic C."/>
            <person name="Minx P."/>
            <person name="Feng Y."/>
            <person name="Kremitzki C."/>
            <person name="Mitreva M."/>
            <person name="Glasscock J."/>
            <person name="Wylie T."/>
            <person name="Wohldmann P."/>
            <person name="Thiru P."/>
            <person name="Nhan M.N."/>
            <person name="Pohl C.S."/>
            <person name="Smith S.M."/>
            <person name="Hou S."/>
            <person name="Nefedov M."/>
            <person name="de Jong P.J."/>
            <person name="Renfree M.B."/>
            <person name="Mardis E.R."/>
            <person name="Wilson R.K."/>
        </authorList>
    </citation>
    <scope>NUCLEOTIDE SEQUENCE [LARGE SCALE GENOMIC DNA]</scope>
    <source>
        <strain evidence="9 10">Glennie</strain>
    </source>
</reference>
<dbReference type="OMA" id="QMRFSSI"/>
<evidence type="ECO:0000313" key="9">
    <source>
        <dbReference type="Ensembl" id="ENSOANP00000006891.2"/>
    </source>
</evidence>
<dbReference type="InterPro" id="IPR011993">
    <property type="entry name" value="PH-like_dom_sf"/>
</dbReference>
<dbReference type="GeneTree" id="ENSGT00940000161387"/>
<dbReference type="KEGG" id="oaa:100078515"/>
<dbReference type="STRING" id="9258.ENSOANP00000006891"/>
<dbReference type="OrthoDB" id="185618at2759"/>
<gene>
    <name evidence="9" type="primary">RANBP3L</name>
</gene>
<dbReference type="InterPro" id="IPR000156">
    <property type="entry name" value="Ran_bind_dom"/>
</dbReference>
<dbReference type="GeneID" id="100078515"/>
<keyword evidence="10" id="KW-1185">Reference proteome</keyword>
<dbReference type="GO" id="GO:0005737">
    <property type="term" value="C:cytoplasm"/>
    <property type="evidence" value="ECO:0007669"/>
    <property type="project" value="UniProtKB-SubCell"/>
</dbReference>